<feature type="region of interest" description="Disordered" evidence="1">
    <location>
        <begin position="1"/>
        <end position="34"/>
    </location>
</feature>
<comment type="caution">
    <text evidence="2">The sequence shown here is derived from an EMBL/GenBank/DDBJ whole genome shotgun (WGS) entry which is preliminary data.</text>
</comment>
<dbReference type="EMBL" id="LCQK01000003">
    <property type="protein sequence ID" value="KKW14854.1"/>
    <property type="molecule type" value="Genomic_DNA"/>
</dbReference>
<organism evidence="2 3">
    <name type="scientific">Candidatus Jorgensenbacteria bacterium GW2011_GWB1_50_10</name>
    <dbReference type="NCBI Taxonomy" id="1618665"/>
    <lineage>
        <taxon>Bacteria</taxon>
        <taxon>Candidatus Joergenseniibacteriota</taxon>
    </lineage>
</organism>
<protein>
    <submittedName>
        <fullName evidence="2">Uncharacterized protein</fullName>
    </submittedName>
</protein>
<proteinExistence type="predicted"/>
<accession>A0A0G1Z7D8</accession>
<reference evidence="2 3" key="1">
    <citation type="journal article" date="2015" name="Nature">
        <title>rRNA introns, odd ribosomes, and small enigmatic genomes across a large radiation of phyla.</title>
        <authorList>
            <person name="Brown C.T."/>
            <person name="Hug L.A."/>
            <person name="Thomas B.C."/>
            <person name="Sharon I."/>
            <person name="Castelle C.J."/>
            <person name="Singh A."/>
            <person name="Wilkins M.J."/>
            <person name="Williams K.H."/>
            <person name="Banfield J.F."/>
        </authorList>
    </citation>
    <scope>NUCLEOTIDE SEQUENCE [LARGE SCALE GENOMIC DNA]</scope>
</reference>
<evidence type="ECO:0000313" key="3">
    <source>
        <dbReference type="Proteomes" id="UP000034224"/>
    </source>
</evidence>
<dbReference type="AlphaFoldDB" id="A0A0G1Z7D8"/>
<evidence type="ECO:0000313" key="2">
    <source>
        <dbReference type="EMBL" id="KKW14854.1"/>
    </source>
</evidence>
<dbReference type="Proteomes" id="UP000034224">
    <property type="component" value="Unassembled WGS sequence"/>
</dbReference>
<evidence type="ECO:0000256" key="1">
    <source>
        <dbReference type="SAM" id="MobiDB-lite"/>
    </source>
</evidence>
<feature type="compositionally biased region" description="Polar residues" evidence="1">
    <location>
        <begin position="1"/>
        <end position="11"/>
    </location>
</feature>
<sequence>MESTKFSNTGGSDVESDDGGNQADLYEVGNKLDI</sequence>
<name>A0A0G1Z7D8_9BACT</name>
<gene>
    <name evidence="2" type="ORF">UY55_C0003G0071</name>
</gene>
<dbReference type="STRING" id="1618665.UY55_C0003G0071"/>